<comment type="caution">
    <text evidence="2">The sequence shown here is derived from an EMBL/GenBank/DDBJ whole genome shotgun (WGS) entry which is preliminary data.</text>
</comment>
<protein>
    <recommendedName>
        <fullName evidence="4">Peptidase inhibitor family I36</fullName>
    </recommendedName>
</protein>
<dbReference type="RefSeq" id="WP_192768003.1">
    <property type="nucleotide sequence ID" value="NZ_JADBEB010000001.1"/>
</dbReference>
<feature type="signal peptide" evidence="1">
    <location>
        <begin position="1"/>
        <end position="31"/>
    </location>
</feature>
<keyword evidence="3" id="KW-1185">Reference proteome</keyword>
<organism evidence="2 3">
    <name type="scientific">Plantactinospora soyae</name>
    <dbReference type="NCBI Taxonomy" id="1544732"/>
    <lineage>
        <taxon>Bacteria</taxon>
        <taxon>Bacillati</taxon>
        <taxon>Actinomycetota</taxon>
        <taxon>Actinomycetes</taxon>
        <taxon>Micromonosporales</taxon>
        <taxon>Micromonosporaceae</taxon>
        <taxon>Plantactinospora</taxon>
    </lineage>
</organism>
<keyword evidence="1" id="KW-0732">Signal</keyword>
<evidence type="ECO:0008006" key="4">
    <source>
        <dbReference type="Google" id="ProtNLM"/>
    </source>
</evidence>
<dbReference type="AlphaFoldDB" id="A0A927M7H5"/>
<dbReference type="Pfam" id="PF03995">
    <property type="entry name" value="Inhibitor_I36"/>
    <property type="match status" value="1"/>
</dbReference>
<evidence type="ECO:0000313" key="3">
    <source>
        <dbReference type="Proteomes" id="UP000649753"/>
    </source>
</evidence>
<gene>
    <name evidence="2" type="ORF">H4W31_003953</name>
</gene>
<accession>A0A927M7H5</accession>
<sequence>MRSPKRILAAFGATAMLTTALVGVTAAPASADPCPSGATCAYTSTNWVGAPGPVYGDNRDLSGFAKWAGAESIYNNGTSCNVYVYSGTGYGGIRYPLNRGTGWTTLSGSSLWHHAYSNRWYGC</sequence>
<evidence type="ECO:0000313" key="2">
    <source>
        <dbReference type="EMBL" id="MBE1488315.1"/>
    </source>
</evidence>
<proteinExistence type="predicted"/>
<evidence type="ECO:0000256" key="1">
    <source>
        <dbReference type="SAM" id="SignalP"/>
    </source>
</evidence>
<reference evidence="2" key="1">
    <citation type="submission" date="2020-10" db="EMBL/GenBank/DDBJ databases">
        <title>Sequencing the genomes of 1000 actinobacteria strains.</title>
        <authorList>
            <person name="Klenk H.-P."/>
        </authorList>
    </citation>
    <scope>NUCLEOTIDE SEQUENCE</scope>
    <source>
        <strain evidence="2">DSM 46832</strain>
    </source>
</reference>
<dbReference type="Proteomes" id="UP000649753">
    <property type="component" value="Unassembled WGS sequence"/>
</dbReference>
<feature type="chain" id="PRO_5037588192" description="Peptidase inhibitor family I36" evidence="1">
    <location>
        <begin position="32"/>
        <end position="123"/>
    </location>
</feature>
<name>A0A927M7H5_9ACTN</name>
<dbReference type="EMBL" id="JADBEB010000001">
    <property type="protein sequence ID" value="MBE1488315.1"/>
    <property type="molecule type" value="Genomic_DNA"/>
</dbReference>